<name>A0A9N9KPG0_9HELO</name>
<keyword evidence="3" id="KW-1185">Reference proteome</keyword>
<dbReference type="AlphaFoldDB" id="A0A9N9KPG0"/>
<evidence type="ECO:0000313" key="3">
    <source>
        <dbReference type="Proteomes" id="UP000696280"/>
    </source>
</evidence>
<feature type="domain" description="Heterokaryon incompatibility" evidence="1">
    <location>
        <begin position="52"/>
        <end position="213"/>
    </location>
</feature>
<reference evidence="2" key="1">
    <citation type="submission" date="2021-07" db="EMBL/GenBank/DDBJ databases">
        <authorList>
            <person name="Durling M."/>
        </authorList>
    </citation>
    <scope>NUCLEOTIDE SEQUENCE</scope>
</reference>
<evidence type="ECO:0000313" key="2">
    <source>
        <dbReference type="EMBL" id="CAG8951084.1"/>
    </source>
</evidence>
<proteinExistence type="predicted"/>
<dbReference type="PANTHER" id="PTHR33112">
    <property type="entry name" value="DOMAIN PROTEIN, PUTATIVE-RELATED"/>
    <property type="match status" value="1"/>
</dbReference>
<dbReference type="PANTHER" id="PTHR33112:SF16">
    <property type="entry name" value="HETEROKARYON INCOMPATIBILITY DOMAIN-CONTAINING PROTEIN"/>
    <property type="match status" value="1"/>
</dbReference>
<dbReference type="OrthoDB" id="5362512at2759"/>
<dbReference type="Pfam" id="PF06985">
    <property type="entry name" value="HET"/>
    <property type="match status" value="1"/>
</dbReference>
<organism evidence="2 3">
    <name type="scientific">Hymenoscyphus fraxineus</name>
    <dbReference type="NCBI Taxonomy" id="746836"/>
    <lineage>
        <taxon>Eukaryota</taxon>
        <taxon>Fungi</taxon>
        <taxon>Dikarya</taxon>
        <taxon>Ascomycota</taxon>
        <taxon>Pezizomycotina</taxon>
        <taxon>Leotiomycetes</taxon>
        <taxon>Helotiales</taxon>
        <taxon>Helotiaceae</taxon>
        <taxon>Hymenoscyphus</taxon>
    </lineage>
</organism>
<dbReference type="EMBL" id="CAJVRL010000039">
    <property type="protein sequence ID" value="CAG8951084.1"/>
    <property type="molecule type" value="Genomic_DNA"/>
</dbReference>
<evidence type="ECO:0000259" key="1">
    <source>
        <dbReference type="Pfam" id="PF06985"/>
    </source>
</evidence>
<sequence>MDQMKDCCETHGYQCPPQTPVKLPSRVLDVGHEGRGSGISLKVSTLGEIGVYVALSHCWGKGPHFKTTTSNILLFQQAIDFNALPATFKDAVTVTRRLGFRFLWIDSLCIIQDNTDDWIKEAALMGSYYKRAVLTIAAASASGDQDGFLHLPREHVPPVAVIPVSVVELNGHLCVSFEAMQDTINANSDDLLLRRVLPPLREAITKRAWTLQEHLLAPRTLQYTSSELRWECHQTICSETQLQWSPGITKHDFVLAGDSTHMFSPWYQVLCDYAERSLTVPSDKFYALSGLAREFQSRTQATYVAGLWREDLLRGLLWSYLCRGRRAVKYRAPSWSWAAMDVVCNAKVDLELKDERLEIYPRSVKNKQFDYRENWRKNAEVLNCTIESKDSDPFGAITHGELTLRTFCRKWPQDFQYSSDRVFAPPFKVNDGNMGLFGYHPPNMKTNAYYEPPLKVVCNFDEVPKTENTYFQTDFYLDMTLAFVCLHSPSMVCYALLLKPAPGNDEKFVKIGIAQWPRVLEEGLTQKDVGWERRDIVIV</sequence>
<dbReference type="Proteomes" id="UP000696280">
    <property type="component" value="Unassembled WGS sequence"/>
</dbReference>
<gene>
    <name evidence="2" type="ORF">HYFRA_00006482</name>
</gene>
<dbReference type="InterPro" id="IPR010730">
    <property type="entry name" value="HET"/>
</dbReference>
<protein>
    <recommendedName>
        <fullName evidence="1">Heterokaryon incompatibility domain-containing protein</fullName>
    </recommendedName>
</protein>
<accession>A0A9N9KPG0</accession>
<comment type="caution">
    <text evidence="2">The sequence shown here is derived from an EMBL/GenBank/DDBJ whole genome shotgun (WGS) entry which is preliminary data.</text>
</comment>